<sequence>MEKEEIKLLLEKYYDATATVEEEQRLREALLSGDAGSEFETDRQLFEALEASAPAEKYPDTLDARLDTLVGRLDRRRRVVRRRRWAIFSAAASLLVVFGIAQFAFRGGHAEPEAVETMARNVRIIDNAKDARAVFYAVNADYEEAISMYGDIMAEADSITAASQAELERNYQIINELSNIGGL</sequence>
<keyword evidence="1" id="KW-1133">Transmembrane helix</keyword>
<organism evidence="2 3">
    <name type="scientific">Candidatus Limisoma intestinavium</name>
    <dbReference type="NCBI Taxonomy" id="2840856"/>
    <lineage>
        <taxon>Bacteria</taxon>
        <taxon>Pseudomonadati</taxon>
        <taxon>Bacteroidota</taxon>
        <taxon>Bacteroidia</taxon>
        <taxon>Bacteroidales</taxon>
        <taxon>Candidatus Limisoma</taxon>
    </lineage>
</organism>
<keyword evidence="1" id="KW-0472">Membrane</keyword>
<name>A0A9D1IJP5_9BACT</name>
<protein>
    <submittedName>
        <fullName evidence="2">Uncharacterized protein</fullName>
    </submittedName>
</protein>
<keyword evidence="1" id="KW-0812">Transmembrane</keyword>
<dbReference type="AlphaFoldDB" id="A0A9D1IJP5"/>
<dbReference type="Proteomes" id="UP000824076">
    <property type="component" value="Unassembled WGS sequence"/>
</dbReference>
<evidence type="ECO:0000313" key="3">
    <source>
        <dbReference type="Proteomes" id="UP000824076"/>
    </source>
</evidence>
<dbReference type="EMBL" id="DVMS01000071">
    <property type="protein sequence ID" value="HIU38543.1"/>
    <property type="molecule type" value="Genomic_DNA"/>
</dbReference>
<accession>A0A9D1IJP5</accession>
<reference evidence="2" key="1">
    <citation type="submission" date="2020-10" db="EMBL/GenBank/DDBJ databases">
        <authorList>
            <person name="Gilroy R."/>
        </authorList>
    </citation>
    <scope>NUCLEOTIDE SEQUENCE</scope>
    <source>
        <strain evidence="2">17073</strain>
    </source>
</reference>
<gene>
    <name evidence="2" type="ORF">IAD18_02610</name>
</gene>
<evidence type="ECO:0000313" key="2">
    <source>
        <dbReference type="EMBL" id="HIU38543.1"/>
    </source>
</evidence>
<feature type="transmembrane region" description="Helical" evidence="1">
    <location>
        <begin position="85"/>
        <end position="105"/>
    </location>
</feature>
<comment type="caution">
    <text evidence="2">The sequence shown here is derived from an EMBL/GenBank/DDBJ whole genome shotgun (WGS) entry which is preliminary data.</text>
</comment>
<evidence type="ECO:0000256" key="1">
    <source>
        <dbReference type="SAM" id="Phobius"/>
    </source>
</evidence>
<reference evidence="2" key="2">
    <citation type="journal article" date="2021" name="PeerJ">
        <title>Extensive microbial diversity within the chicken gut microbiome revealed by metagenomics and culture.</title>
        <authorList>
            <person name="Gilroy R."/>
            <person name="Ravi A."/>
            <person name="Getino M."/>
            <person name="Pursley I."/>
            <person name="Horton D.L."/>
            <person name="Alikhan N.F."/>
            <person name="Baker D."/>
            <person name="Gharbi K."/>
            <person name="Hall N."/>
            <person name="Watson M."/>
            <person name="Adriaenssens E.M."/>
            <person name="Foster-Nyarko E."/>
            <person name="Jarju S."/>
            <person name="Secka A."/>
            <person name="Antonio M."/>
            <person name="Oren A."/>
            <person name="Chaudhuri R.R."/>
            <person name="La Ragione R."/>
            <person name="Hildebrand F."/>
            <person name="Pallen M.J."/>
        </authorList>
    </citation>
    <scope>NUCLEOTIDE SEQUENCE</scope>
    <source>
        <strain evidence="2">17073</strain>
    </source>
</reference>
<proteinExistence type="predicted"/>